<sequence>MSSIPSSTTPLAASAAPTQQGSPGQGAEHEEPQAPPLLDLSEWLRDSPAWLMSAALHMLVLLIFGLWLVASSREDALNLDAAFSEEVGEQLIEDNLDLSTSPELAEDFQTLTPDTLPEVETPLATPDLAIESPVADQMTTDIASQTVGVALTGREPGMKRALLAAFGGDATTQNAVLEGLRWLQRQQRTVDKLWSLRGPYRDGAGTENIEAATAMALLAFQGDGHTHVGPADDPFTKNVADGWKALLKRQDRQTGSFFRGDGFNHRFYTHAQCTIALCELYGMTQDQELAGPAQRAVNYLIETQSPGGGWRYDVGDTGDLSVTGWCVMALKSAEIAGISVPPETFARISKFLDSVEYDGGAQYAYQQNGTPRISMTAEGLLCRQYLGWSKDDERLQRGADVLMKSLPTWNTGHRNAYYWYYGAQVCHHLEGAHWQRWNYAMKKVVPAHQEKAGREKGSWDVVIDQVHGPGGGRLYTTCLSIYMMEVYYRHLPLYRQHLLAGP</sequence>
<dbReference type="KEGG" id="pnd:Pla175_33720"/>
<accession>A0A518DET3</accession>
<dbReference type="EMBL" id="CP036291">
    <property type="protein sequence ID" value="QDU89973.1"/>
    <property type="molecule type" value="Genomic_DNA"/>
</dbReference>
<dbReference type="Gene3D" id="1.50.10.20">
    <property type="match status" value="1"/>
</dbReference>
<evidence type="ECO:0008006" key="5">
    <source>
        <dbReference type="Google" id="ProtNLM"/>
    </source>
</evidence>
<proteinExistence type="predicted"/>
<feature type="compositionally biased region" description="Low complexity" evidence="1">
    <location>
        <begin position="1"/>
        <end position="18"/>
    </location>
</feature>
<feature type="region of interest" description="Disordered" evidence="1">
    <location>
        <begin position="1"/>
        <end position="33"/>
    </location>
</feature>
<reference evidence="3 4" key="1">
    <citation type="submission" date="2019-02" db="EMBL/GenBank/DDBJ databases">
        <title>Deep-cultivation of Planctomycetes and their phenomic and genomic characterization uncovers novel biology.</title>
        <authorList>
            <person name="Wiegand S."/>
            <person name="Jogler M."/>
            <person name="Boedeker C."/>
            <person name="Pinto D."/>
            <person name="Vollmers J."/>
            <person name="Rivas-Marin E."/>
            <person name="Kohn T."/>
            <person name="Peeters S.H."/>
            <person name="Heuer A."/>
            <person name="Rast P."/>
            <person name="Oberbeckmann S."/>
            <person name="Bunk B."/>
            <person name="Jeske O."/>
            <person name="Meyerdierks A."/>
            <person name="Storesund J.E."/>
            <person name="Kallscheuer N."/>
            <person name="Luecker S."/>
            <person name="Lage O.M."/>
            <person name="Pohl T."/>
            <person name="Merkel B.J."/>
            <person name="Hornburger P."/>
            <person name="Mueller R.-W."/>
            <person name="Bruemmer F."/>
            <person name="Labrenz M."/>
            <person name="Spormann A.M."/>
            <person name="Op den Camp H."/>
            <person name="Overmann J."/>
            <person name="Amann R."/>
            <person name="Jetten M.S.M."/>
            <person name="Mascher T."/>
            <person name="Medema M.H."/>
            <person name="Devos D.P."/>
            <person name="Kaster A.-K."/>
            <person name="Ovreas L."/>
            <person name="Rohde M."/>
            <person name="Galperin M.Y."/>
            <person name="Jogler C."/>
        </authorList>
    </citation>
    <scope>NUCLEOTIDE SEQUENCE [LARGE SCALE GENOMIC DNA]</scope>
    <source>
        <strain evidence="3 4">Pla175</strain>
    </source>
</reference>
<gene>
    <name evidence="3" type="ORF">Pla175_33720</name>
</gene>
<dbReference type="Proteomes" id="UP000317429">
    <property type="component" value="Chromosome"/>
</dbReference>
<evidence type="ECO:0000313" key="3">
    <source>
        <dbReference type="EMBL" id="QDU89973.1"/>
    </source>
</evidence>
<organism evidence="3 4">
    <name type="scientific">Pirellulimonas nuda</name>
    <dbReference type="NCBI Taxonomy" id="2528009"/>
    <lineage>
        <taxon>Bacteria</taxon>
        <taxon>Pseudomonadati</taxon>
        <taxon>Planctomycetota</taxon>
        <taxon>Planctomycetia</taxon>
        <taxon>Pirellulales</taxon>
        <taxon>Lacipirellulaceae</taxon>
        <taxon>Pirellulimonas</taxon>
    </lineage>
</organism>
<dbReference type="CDD" id="cd00688">
    <property type="entry name" value="ISOPREN_C2_like"/>
    <property type="match status" value="1"/>
</dbReference>
<evidence type="ECO:0000313" key="4">
    <source>
        <dbReference type="Proteomes" id="UP000317429"/>
    </source>
</evidence>
<dbReference type="SUPFAM" id="SSF48239">
    <property type="entry name" value="Terpenoid cyclases/Protein prenyltransferases"/>
    <property type="match status" value="1"/>
</dbReference>
<name>A0A518DET3_9BACT</name>
<dbReference type="RefSeq" id="WP_145287559.1">
    <property type="nucleotide sequence ID" value="NZ_CP036291.1"/>
</dbReference>
<evidence type="ECO:0000256" key="1">
    <source>
        <dbReference type="SAM" id="MobiDB-lite"/>
    </source>
</evidence>
<dbReference type="OrthoDB" id="238862at2"/>
<dbReference type="InterPro" id="IPR008930">
    <property type="entry name" value="Terpenoid_cyclase/PrenylTrfase"/>
</dbReference>
<protein>
    <recommendedName>
        <fullName evidence="5">Squalene cyclase C-terminal domain-containing protein</fullName>
    </recommendedName>
</protein>
<feature type="transmembrane region" description="Helical" evidence="2">
    <location>
        <begin position="49"/>
        <end position="70"/>
    </location>
</feature>
<keyword evidence="4" id="KW-1185">Reference proteome</keyword>
<keyword evidence="2" id="KW-0812">Transmembrane</keyword>
<evidence type="ECO:0000256" key="2">
    <source>
        <dbReference type="SAM" id="Phobius"/>
    </source>
</evidence>
<keyword evidence="2" id="KW-1133">Transmembrane helix</keyword>
<keyword evidence="2" id="KW-0472">Membrane</keyword>
<dbReference type="AlphaFoldDB" id="A0A518DET3"/>